<dbReference type="EMBL" id="JBBNAE010000001">
    <property type="protein sequence ID" value="KAK9153113.1"/>
    <property type="molecule type" value="Genomic_DNA"/>
</dbReference>
<name>A0AAP0PQL6_9MAGN</name>
<evidence type="ECO:0000313" key="3">
    <source>
        <dbReference type="Proteomes" id="UP001417504"/>
    </source>
</evidence>
<sequence length="196" mass="21907">MMSAERSFDAWEEVQRHGHDLADRLAQGFNGLLQTHVNPPSFSWPNPQTPKLFDVEFPSQRDFVLATDSGINGVSAIFDFGNRLGQAGAEFGAAFNGVVQQFFRRLPVPFRHEESEVASLRADLDERKRVPVLDREMDDFGVLAEKLRSYGFSDDTSSAASEEVNKGGFGLDSKSSRQFGRPQSIFNFTSSYDSRT</sequence>
<dbReference type="PANTHER" id="PTHR34541:SF2">
    <property type="entry name" value="OS01G0729900 PROTEIN"/>
    <property type="match status" value="1"/>
</dbReference>
<dbReference type="Proteomes" id="UP001417504">
    <property type="component" value="Unassembled WGS sequence"/>
</dbReference>
<dbReference type="AlphaFoldDB" id="A0AAP0PQL6"/>
<gene>
    <name evidence="2" type="ORF">Sjap_000593</name>
</gene>
<dbReference type="PANTHER" id="PTHR34541">
    <property type="entry name" value="OS01G0729900 PROTEIN"/>
    <property type="match status" value="1"/>
</dbReference>
<reference evidence="2 3" key="1">
    <citation type="submission" date="2024-01" db="EMBL/GenBank/DDBJ databases">
        <title>Genome assemblies of Stephania.</title>
        <authorList>
            <person name="Yang L."/>
        </authorList>
    </citation>
    <scope>NUCLEOTIDE SEQUENCE [LARGE SCALE GENOMIC DNA]</scope>
    <source>
        <strain evidence="2">QJT</strain>
        <tissue evidence="2">Leaf</tissue>
    </source>
</reference>
<organism evidence="2 3">
    <name type="scientific">Stephania japonica</name>
    <dbReference type="NCBI Taxonomy" id="461633"/>
    <lineage>
        <taxon>Eukaryota</taxon>
        <taxon>Viridiplantae</taxon>
        <taxon>Streptophyta</taxon>
        <taxon>Embryophyta</taxon>
        <taxon>Tracheophyta</taxon>
        <taxon>Spermatophyta</taxon>
        <taxon>Magnoliopsida</taxon>
        <taxon>Ranunculales</taxon>
        <taxon>Menispermaceae</taxon>
        <taxon>Menispermoideae</taxon>
        <taxon>Cissampelideae</taxon>
        <taxon>Stephania</taxon>
    </lineage>
</organism>
<accession>A0AAP0PQL6</accession>
<evidence type="ECO:0000256" key="1">
    <source>
        <dbReference type="SAM" id="MobiDB-lite"/>
    </source>
</evidence>
<proteinExistence type="predicted"/>
<protein>
    <submittedName>
        <fullName evidence="2">Uncharacterized protein</fullName>
    </submittedName>
</protein>
<feature type="region of interest" description="Disordered" evidence="1">
    <location>
        <begin position="153"/>
        <end position="182"/>
    </location>
</feature>
<comment type="caution">
    <text evidence="2">The sequence shown here is derived from an EMBL/GenBank/DDBJ whole genome shotgun (WGS) entry which is preliminary data.</text>
</comment>
<evidence type="ECO:0000313" key="2">
    <source>
        <dbReference type="EMBL" id="KAK9153113.1"/>
    </source>
</evidence>
<keyword evidence="3" id="KW-1185">Reference proteome</keyword>